<keyword evidence="4" id="KW-0255">Endonuclease</keyword>
<dbReference type="Pfam" id="PF13359">
    <property type="entry name" value="DDE_Tnp_4"/>
    <property type="match status" value="1"/>
</dbReference>
<keyword evidence="4" id="KW-0378">Hydrolase</keyword>
<keyword evidence="5" id="KW-1185">Reference proteome</keyword>
<keyword evidence="4" id="KW-0540">Nuclease</keyword>
<proteinExistence type="predicted"/>
<evidence type="ECO:0000313" key="4">
    <source>
        <dbReference type="EMBL" id="KAK9738190.1"/>
    </source>
</evidence>
<protein>
    <submittedName>
        <fullName evidence="4">DDE superfamily endonuclease</fullName>
    </submittedName>
</protein>
<accession>A0AAW1LST3</accession>
<dbReference type="EMBL" id="JASPKY010000089">
    <property type="protein sequence ID" value="KAK9738190.1"/>
    <property type="molecule type" value="Genomic_DNA"/>
</dbReference>
<dbReference type="GO" id="GO:0004519">
    <property type="term" value="F:endonuclease activity"/>
    <property type="evidence" value="ECO:0007669"/>
    <property type="project" value="UniProtKB-KW"/>
</dbReference>
<reference evidence="4 5" key="1">
    <citation type="journal article" date="2024" name="BMC Genomics">
        <title>De novo assembly and annotation of Popillia japonica's genome with initial clues to its potential as an invasive pest.</title>
        <authorList>
            <person name="Cucini C."/>
            <person name="Boschi S."/>
            <person name="Funari R."/>
            <person name="Cardaioli E."/>
            <person name="Iannotti N."/>
            <person name="Marturano G."/>
            <person name="Paoli F."/>
            <person name="Bruttini M."/>
            <person name="Carapelli A."/>
            <person name="Frati F."/>
            <person name="Nardi F."/>
        </authorList>
    </citation>
    <scope>NUCLEOTIDE SEQUENCE [LARGE SCALE GENOMIC DNA]</scope>
    <source>
        <strain evidence="4">DMR45628</strain>
    </source>
</reference>
<dbReference type="Proteomes" id="UP001458880">
    <property type="component" value="Unassembled WGS sequence"/>
</dbReference>
<dbReference type="GO" id="GO:0046872">
    <property type="term" value="F:metal ion binding"/>
    <property type="evidence" value="ECO:0007669"/>
    <property type="project" value="UniProtKB-KW"/>
</dbReference>
<evidence type="ECO:0000256" key="2">
    <source>
        <dbReference type="ARBA" id="ARBA00022723"/>
    </source>
</evidence>
<evidence type="ECO:0000256" key="1">
    <source>
        <dbReference type="ARBA" id="ARBA00001968"/>
    </source>
</evidence>
<evidence type="ECO:0000259" key="3">
    <source>
        <dbReference type="Pfam" id="PF13359"/>
    </source>
</evidence>
<keyword evidence="2" id="KW-0479">Metal-binding</keyword>
<organism evidence="4 5">
    <name type="scientific">Popillia japonica</name>
    <name type="common">Japanese beetle</name>
    <dbReference type="NCBI Taxonomy" id="7064"/>
    <lineage>
        <taxon>Eukaryota</taxon>
        <taxon>Metazoa</taxon>
        <taxon>Ecdysozoa</taxon>
        <taxon>Arthropoda</taxon>
        <taxon>Hexapoda</taxon>
        <taxon>Insecta</taxon>
        <taxon>Pterygota</taxon>
        <taxon>Neoptera</taxon>
        <taxon>Endopterygota</taxon>
        <taxon>Coleoptera</taxon>
        <taxon>Polyphaga</taxon>
        <taxon>Scarabaeiformia</taxon>
        <taxon>Scarabaeidae</taxon>
        <taxon>Rutelinae</taxon>
        <taxon>Popillia</taxon>
    </lineage>
</organism>
<comment type="cofactor">
    <cofactor evidence="1">
        <name>a divalent metal cation</name>
        <dbReference type="ChEBI" id="CHEBI:60240"/>
    </cofactor>
</comment>
<dbReference type="InterPro" id="IPR027806">
    <property type="entry name" value="HARBI1_dom"/>
</dbReference>
<name>A0AAW1LST3_POPJA</name>
<gene>
    <name evidence="4" type="ORF">QE152_g10110</name>
</gene>
<evidence type="ECO:0000313" key="5">
    <source>
        <dbReference type="Proteomes" id="UP001458880"/>
    </source>
</evidence>
<comment type="caution">
    <text evidence="4">The sequence shown here is derived from an EMBL/GenBank/DDBJ whole genome shotgun (WGS) entry which is preliminary data.</text>
</comment>
<feature type="domain" description="DDE Tnp4" evidence="3">
    <location>
        <begin position="5"/>
        <end position="63"/>
    </location>
</feature>
<dbReference type="AlphaFoldDB" id="A0AAW1LST3"/>
<sequence>MTPLGNPRTQAEQLYNESQIRTRNPIERTFGIWKRRFPVLALGIRSKLCKVEAIVVATAVLHNMAILLNEDQPPVDAAEEAAIQLVNNVENENVRDWRIEQYCEIQFDP</sequence>